<keyword evidence="3" id="KW-0808">Transferase</keyword>
<evidence type="ECO:0000313" key="4">
    <source>
        <dbReference type="Proteomes" id="UP000004221"/>
    </source>
</evidence>
<dbReference type="InterPro" id="IPR001296">
    <property type="entry name" value="Glyco_trans_1"/>
</dbReference>
<proteinExistence type="predicted"/>
<sequence length="380" mass="43513">MVHSIPIWLPQTQTWLYGQVKHLPESIQSHIVCDRVENLDQFHLPNIHCLLDESTWRYYWEKGTRKLRLRRHLPFLVEHAARCQAQVLHSHFGNIGWLNLSVAKRARVKHVVTFYGLDLSYLPRQDPRWHHRYAALFSQVDRILCEGPFMARSIVNLGCPAYKIRVHHLGINTDEIAWIPRKWNPLEPLRVLIAATFREKKGIPLALEALGRLQHEVPLAITIIGDAGNNARDQAEKQQILQIIERHNLLPKLRMLGYQPHSVLFEEAYQHHVFLSPSITSSDGDTEGGAPVTIIEMAATGMPVVSTVHCDIPEVIDHRRTGLLAKERDIDGLVVQLKWLLDHPDQWQAMTAAARHHVDVEFNARVQGARLATIYQGMVA</sequence>
<dbReference type="InterPro" id="IPR050194">
    <property type="entry name" value="Glycosyltransferase_grp1"/>
</dbReference>
<gene>
    <name evidence="3" type="ORF">NITHO_3310024</name>
</gene>
<dbReference type="InterPro" id="IPR028098">
    <property type="entry name" value="Glyco_trans_4-like_N"/>
</dbReference>
<organism evidence="3 4">
    <name type="scientific">Nitrolancea hollandica Lb</name>
    <dbReference type="NCBI Taxonomy" id="1129897"/>
    <lineage>
        <taxon>Bacteria</taxon>
        <taxon>Pseudomonadati</taxon>
        <taxon>Thermomicrobiota</taxon>
        <taxon>Thermomicrobia</taxon>
        <taxon>Sphaerobacterales</taxon>
        <taxon>Sphaerobacterineae</taxon>
        <taxon>Sphaerobacteraceae</taxon>
        <taxon>Nitrolancea</taxon>
    </lineage>
</organism>
<accession>I4EHZ5</accession>
<protein>
    <submittedName>
        <fullName evidence="3">Putative colanic acid biosynthesis glycosyl transferase</fullName>
    </submittedName>
</protein>
<dbReference type="Gene3D" id="3.40.50.2000">
    <property type="entry name" value="Glycogen Phosphorylase B"/>
    <property type="match status" value="2"/>
</dbReference>
<evidence type="ECO:0000259" key="1">
    <source>
        <dbReference type="Pfam" id="PF00534"/>
    </source>
</evidence>
<dbReference type="EMBL" id="CAGS01000259">
    <property type="protein sequence ID" value="CCF84307.1"/>
    <property type="molecule type" value="Genomic_DNA"/>
</dbReference>
<name>I4EHZ5_9BACT</name>
<keyword evidence="4" id="KW-1185">Reference proteome</keyword>
<reference evidence="3 4" key="1">
    <citation type="journal article" date="2012" name="ISME J.">
        <title>Nitrification expanded: discovery, physiology and genomics of a nitrite-oxidizing bacterium from the phylum Chloroflexi.</title>
        <authorList>
            <person name="Sorokin D.Y."/>
            <person name="Lucker S."/>
            <person name="Vejmelkova D."/>
            <person name="Kostrikina N.A."/>
            <person name="Kleerebezem R."/>
            <person name="Rijpstra W.I."/>
            <person name="Damste J.S."/>
            <person name="Le Paslier D."/>
            <person name="Muyzer G."/>
            <person name="Wagner M."/>
            <person name="van Loosdrecht M.C."/>
            <person name="Daims H."/>
        </authorList>
    </citation>
    <scope>NUCLEOTIDE SEQUENCE [LARGE SCALE GENOMIC DNA]</scope>
    <source>
        <strain evidence="4">none</strain>
    </source>
</reference>
<feature type="domain" description="Glycosyl transferase family 1" evidence="1">
    <location>
        <begin position="186"/>
        <end position="356"/>
    </location>
</feature>
<dbReference type="Proteomes" id="UP000004221">
    <property type="component" value="Unassembled WGS sequence"/>
</dbReference>
<dbReference type="PANTHER" id="PTHR45947">
    <property type="entry name" value="SULFOQUINOVOSYL TRANSFERASE SQD2"/>
    <property type="match status" value="1"/>
</dbReference>
<dbReference type="PANTHER" id="PTHR45947:SF14">
    <property type="entry name" value="SLL1723 PROTEIN"/>
    <property type="match status" value="1"/>
</dbReference>
<evidence type="ECO:0000313" key="3">
    <source>
        <dbReference type="EMBL" id="CCF84307.1"/>
    </source>
</evidence>
<dbReference type="AlphaFoldDB" id="I4EHZ5"/>
<feature type="domain" description="Glycosyltransferase subfamily 4-like N-terminal" evidence="2">
    <location>
        <begin position="17"/>
        <end position="175"/>
    </location>
</feature>
<dbReference type="GO" id="GO:0016757">
    <property type="term" value="F:glycosyltransferase activity"/>
    <property type="evidence" value="ECO:0007669"/>
    <property type="project" value="InterPro"/>
</dbReference>
<comment type="caution">
    <text evidence="3">The sequence shown here is derived from an EMBL/GenBank/DDBJ whole genome shotgun (WGS) entry which is preliminary data.</text>
</comment>
<dbReference type="Pfam" id="PF13439">
    <property type="entry name" value="Glyco_transf_4"/>
    <property type="match status" value="1"/>
</dbReference>
<dbReference type="SUPFAM" id="SSF53756">
    <property type="entry name" value="UDP-Glycosyltransferase/glycogen phosphorylase"/>
    <property type="match status" value="1"/>
</dbReference>
<evidence type="ECO:0000259" key="2">
    <source>
        <dbReference type="Pfam" id="PF13439"/>
    </source>
</evidence>
<dbReference type="Pfam" id="PF00534">
    <property type="entry name" value="Glycos_transf_1"/>
    <property type="match status" value="1"/>
</dbReference>